<keyword evidence="4" id="KW-1185">Reference proteome</keyword>
<feature type="region of interest" description="Disordered" evidence="1">
    <location>
        <begin position="23"/>
        <end position="68"/>
    </location>
</feature>
<evidence type="ECO:0000256" key="1">
    <source>
        <dbReference type="SAM" id="MobiDB-lite"/>
    </source>
</evidence>
<proteinExistence type="predicted"/>
<sequence length="68" mass="7015">MKKTWVSLAAVAVLLSGSLVACSNGSGTPEPATQQDGGSATTPGTSTPTENQRQLGFSRSIERECRCS</sequence>
<name>A0A9X3TRU7_9BACL</name>
<accession>A0A9X3TRU7</accession>
<feature type="chain" id="PRO_5040915395" evidence="2">
    <location>
        <begin position="22"/>
        <end position="68"/>
    </location>
</feature>
<dbReference type="PROSITE" id="PS51257">
    <property type="entry name" value="PROKAR_LIPOPROTEIN"/>
    <property type="match status" value="1"/>
</dbReference>
<evidence type="ECO:0000313" key="3">
    <source>
        <dbReference type="EMBL" id="MDA5109318.1"/>
    </source>
</evidence>
<feature type="compositionally biased region" description="Polar residues" evidence="1">
    <location>
        <begin position="24"/>
        <end position="36"/>
    </location>
</feature>
<dbReference type="RefSeq" id="WP_271140312.1">
    <property type="nucleotide sequence ID" value="NZ_JAPYYP010000015.1"/>
</dbReference>
<keyword evidence="2" id="KW-0732">Signal</keyword>
<dbReference type="EMBL" id="JAPYYP010000015">
    <property type="protein sequence ID" value="MDA5109318.1"/>
    <property type="molecule type" value="Genomic_DNA"/>
</dbReference>
<organism evidence="3 4">
    <name type="scientific">Brevibacillus thermoruber</name>
    <dbReference type="NCBI Taxonomy" id="33942"/>
    <lineage>
        <taxon>Bacteria</taxon>
        <taxon>Bacillati</taxon>
        <taxon>Bacillota</taxon>
        <taxon>Bacilli</taxon>
        <taxon>Bacillales</taxon>
        <taxon>Paenibacillaceae</taxon>
        <taxon>Brevibacillus</taxon>
    </lineage>
</organism>
<feature type="compositionally biased region" description="Low complexity" evidence="1">
    <location>
        <begin position="37"/>
        <end position="49"/>
    </location>
</feature>
<gene>
    <name evidence="3" type="ORF">O3V59_13175</name>
</gene>
<feature type="signal peptide" evidence="2">
    <location>
        <begin position="1"/>
        <end position="21"/>
    </location>
</feature>
<dbReference type="AlphaFoldDB" id="A0A9X3TRU7"/>
<evidence type="ECO:0000256" key="2">
    <source>
        <dbReference type="SAM" id="SignalP"/>
    </source>
</evidence>
<comment type="caution">
    <text evidence="3">The sequence shown here is derived from an EMBL/GenBank/DDBJ whole genome shotgun (WGS) entry which is preliminary data.</text>
</comment>
<protein>
    <submittedName>
        <fullName evidence="3">Uncharacterized protein</fullName>
    </submittedName>
</protein>
<reference evidence="3" key="1">
    <citation type="submission" date="2022-12" db="EMBL/GenBank/DDBJ databases">
        <title>Draft genome sequence of the thermophilic strain Brevibacillus thermoruber HT42, isolated from Los Humeros, Puebla, Mexico, with biotechnological potential.</title>
        <authorList>
            <person name="Lara Sanchez J."/>
            <person name="Solis Palacios R."/>
            <person name="Bustos Baena A.S."/>
            <person name="Ruz Baez A.E."/>
            <person name="Espinosa Luna G."/>
            <person name="Oliart Ros R.M."/>
        </authorList>
    </citation>
    <scope>NUCLEOTIDE SEQUENCE</scope>
    <source>
        <strain evidence="3">HT42</strain>
    </source>
</reference>
<evidence type="ECO:0000313" key="4">
    <source>
        <dbReference type="Proteomes" id="UP001151071"/>
    </source>
</evidence>
<dbReference type="Proteomes" id="UP001151071">
    <property type="component" value="Unassembled WGS sequence"/>
</dbReference>